<proteinExistence type="predicted"/>
<dbReference type="GO" id="GO:0005524">
    <property type="term" value="F:ATP binding"/>
    <property type="evidence" value="ECO:0007669"/>
    <property type="project" value="InterPro"/>
</dbReference>
<dbReference type="Pfam" id="PF00004">
    <property type="entry name" value="AAA"/>
    <property type="match status" value="1"/>
</dbReference>
<dbReference type="InterPro" id="IPR003593">
    <property type="entry name" value="AAA+_ATPase"/>
</dbReference>
<sequence length="718" mass="81073">MVWRDKAATGRPSISTHEALHRHFFTGLLRQQLGPIRPTEYAPVPAPNEQPPAGDDLPEAVEKGDCCNRKDIYRVPTPQDPKKFHWVDEKPSHYGVVGDKSRTKKAREAFAVNIYHKFIDSADEWQIHEIKVNSKLLRVVLGAVLDGYPGLTQHSLESFSPPFLPFIHRWQALLDYKNNLDADSETKRHLELFQEVLEPILKESFDKIQAVEATGHAAFEDLNLIYIPAMMVLEHATDSVGIVRNCQFQVPPCGPTFWRVGVDVVDWDGRRCGLLAQEIRVYEYAGLRALTALEASPLEGLPEEDVVRKRLISRGRIFEKLRGHFFKAFTNEHEERVNDRVIIDARAYHKYGPSFRESNNASPYCPPHPHHDRSEFPNYAKLSEIGQLTWVQSMNRYSSAVTDTSGKPMEIDLTPMTDDQCLLAVHYIKCFNIEKKRFEKLDVTKIHDIPWAERAFDSLVLDQGGKDLVLALVDREQFKQGHSFDDFIGGKGQGMIMLLCGPPGVGKTLTAETVSEHLRRPLYKLGAGDLGTDARVVEQNLNRSLNVCGHFGAVLLIDEADVFMETRTTNNLQRNELVSVFLRLLEYYNGIMILTTNRTRSIDAAFESRIDITLTYNTLTESDRQQVWRNFLNTMDAKDVDVGEADLIKLAKWDFNGRQIKSAIKTARILATKKQEPLNASHLTLVLGLRKKAMGMMDGGTSGEDTVIKGVAENGIGG</sequence>
<keyword evidence="4" id="KW-1185">Reference proteome</keyword>
<evidence type="ECO:0000313" key="4">
    <source>
        <dbReference type="Proteomes" id="UP000249619"/>
    </source>
</evidence>
<dbReference type="InterPro" id="IPR003959">
    <property type="entry name" value="ATPase_AAA_core"/>
</dbReference>
<dbReference type="PANTHER" id="PTHR46411:SF3">
    <property type="entry name" value="AAA+ ATPASE DOMAIN-CONTAINING PROTEIN"/>
    <property type="match status" value="1"/>
</dbReference>
<feature type="domain" description="AAA+ ATPase" evidence="2">
    <location>
        <begin position="493"/>
        <end position="620"/>
    </location>
</feature>
<dbReference type="GO" id="GO:0016887">
    <property type="term" value="F:ATP hydrolysis activity"/>
    <property type="evidence" value="ECO:0007669"/>
    <property type="project" value="InterPro"/>
</dbReference>
<dbReference type="PRINTS" id="PR00830">
    <property type="entry name" value="ENDOLAPTASE"/>
</dbReference>
<dbReference type="AlphaFoldDB" id="A0A364N026"/>
<dbReference type="Proteomes" id="UP000249619">
    <property type="component" value="Unassembled WGS sequence"/>
</dbReference>
<evidence type="ECO:0000313" key="3">
    <source>
        <dbReference type="EMBL" id="RAR08245.1"/>
    </source>
</evidence>
<name>A0A364N026_STELY</name>
<evidence type="ECO:0000256" key="1">
    <source>
        <dbReference type="SAM" id="MobiDB-lite"/>
    </source>
</evidence>
<dbReference type="EC" id="3.6.1.15" evidence="3"/>
<feature type="region of interest" description="Disordered" evidence="1">
    <location>
        <begin position="38"/>
        <end position="59"/>
    </location>
</feature>
<dbReference type="Pfam" id="PF22942">
    <property type="entry name" value="DUF7025"/>
    <property type="match status" value="1"/>
</dbReference>
<reference evidence="4" key="1">
    <citation type="submission" date="2018-05" db="EMBL/GenBank/DDBJ databases">
        <title>Draft genome sequence of Stemphylium lycopersici strain CIDEFI 213.</title>
        <authorList>
            <person name="Medina R."/>
            <person name="Franco M.E.E."/>
            <person name="Lucentini C.G."/>
            <person name="Saparrat M.C.N."/>
            <person name="Balatti P.A."/>
        </authorList>
    </citation>
    <scope>NUCLEOTIDE SEQUENCE [LARGE SCALE GENOMIC DNA]</scope>
    <source>
        <strain evidence="4">CIDEFI 213</strain>
    </source>
</reference>
<dbReference type="EMBL" id="QGDH01000089">
    <property type="protein sequence ID" value="RAR08245.1"/>
    <property type="molecule type" value="Genomic_DNA"/>
</dbReference>
<dbReference type="CDD" id="cd19481">
    <property type="entry name" value="RecA-like_protease"/>
    <property type="match status" value="1"/>
</dbReference>
<dbReference type="InterPro" id="IPR054289">
    <property type="entry name" value="DUF7025"/>
</dbReference>
<dbReference type="STRING" id="183478.A0A364N026"/>
<evidence type="ECO:0000259" key="2">
    <source>
        <dbReference type="SMART" id="SM00382"/>
    </source>
</evidence>
<comment type="caution">
    <text evidence="3">The sequence shown here is derived from an EMBL/GenBank/DDBJ whole genome shotgun (WGS) entry which is preliminary data.</text>
</comment>
<protein>
    <submittedName>
        <fullName evidence="3">P-loop containing nucleoside triphosphate hydrolase protein</fullName>
        <ecNumber evidence="3">3.6.1.15</ecNumber>
    </submittedName>
</protein>
<dbReference type="Gene3D" id="3.40.50.300">
    <property type="entry name" value="P-loop containing nucleotide triphosphate hydrolases"/>
    <property type="match status" value="1"/>
</dbReference>
<dbReference type="SMART" id="SM00382">
    <property type="entry name" value="AAA"/>
    <property type="match status" value="1"/>
</dbReference>
<keyword evidence="3" id="KW-0378">Hydrolase</keyword>
<accession>A0A364N026</accession>
<gene>
    <name evidence="3" type="ORF">DDE83_006086</name>
</gene>
<organism evidence="3 4">
    <name type="scientific">Stemphylium lycopersici</name>
    <name type="common">Tomato gray leaf spot disease fungus</name>
    <name type="synonym">Thyrospora lycopersici</name>
    <dbReference type="NCBI Taxonomy" id="183478"/>
    <lineage>
        <taxon>Eukaryota</taxon>
        <taxon>Fungi</taxon>
        <taxon>Dikarya</taxon>
        <taxon>Ascomycota</taxon>
        <taxon>Pezizomycotina</taxon>
        <taxon>Dothideomycetes</taxon>
        <taxon>Pleosporomycetidae</taxon>
        <taxon>Pleosporales</taxon>
        <taxon>Pleosporineae</taxon>
        <taxon>Pleosporaceae</taxon>
        <taxon>Stemphylium</taxon>
    </lineage>
</organism>
<dbReference type="PANTHER" id="PTHR46411">
    <property type="entry name" value="FAMILY ATPASE, PUTATIVE-RELATED"/>
    <property type="match status" value="1"/>
</dbReference>
<dbReference type="InterPro" id="IPR027417">
    <property type="entry name" value="P-loop_NTPase"/>
</dbReference>
<dbReference type="SUPFAM" id="SSF52540">
    <property type="entry name" value="P-loop containing nucleoside triphosphate hydrolases"/>
    <property type="match status" value="1"/>
</dbReference>